<dbReference type="GO" id="GO:0046957">
    <property type="term" value="P:negative phototaxis"/>
    <property type="evidence" value="ECO:0007669"/>
    <property type="project" value="EnsemblMetazoa"/>
</dbReference>
<evidence type="ECO:0000256" key="1">
    <source>
        <dbReference type="SAM" id="SignalP"/>
    </source>
</evidence>
<dbReference type="GO" id="GO:0040015">
    <property type="term" value="P:negative regulation of multicellular organism growth"/>
    <property type="evidence" value="ECO:0007669"/>
    <property type="project" value="EnsemblMetazoa"/>
</dbReference>
<evidence type="ECO:0000313" key="2">
    <source>
        <dbReference type="EMBL" id="EDX06062.1"/>
    </source>
</evidence>
<dbReference type="GO" id="GO:0046579">
    <property type="term" value="P:positive regulation of Ras protein signal transduction"/>
    <property type="evidence" value="ECO:0007669"/>
    <property type="project" value="EnsemblMetazoa"/>
</dbReference>
<gene>
    <name evidence="2" type="primary">Dsim\GD10225</name>
    <name evidence="2" type="ORF">Dsim_GD10225</name>
</gene>
<proteinExistence type="predicted"/>
<dbReference type="GO" id="GO:0007552">
    <property type="term" value="P:metamorphosis"/>
    <property type="evidence" value="ECO:0007669"/>
    <property type="project" value="EnsemblMetazoa"/>
</dbReference>
<dbReference type="GO" id="GO:0007362">
    <property type="term" value="P:terminal region determination"/>
    <property type="evidence" value="ECO:0007669"/>
    <property type="project" value="EnsemblMetazoa"/>
</dbReference>
<feature type="signal peptide" evidence="1">
    <location>
        <begin position="1"/>
        <end position="21"/>
    </location>
</feature>
<accession>B4QER6</accession>
<protein>
    <submittedName>
        <fullName evidence="2">GD10225</fullName>
    </submittedName>
</protein>
<dbReference type="GO" id="GO:0008293">
    <property type="term" value="P:torso signaling pathway"/>
    <property type="evidence" value="ECO:0007669"/>
    <property type="project" value="EnsemblMetazoa"/>
</dbReference>
<dbReference type="GO" id="GO:0007278">
    <property type="term" value="P:pole cell fate determination"/>
    <property type="evidence" value="ECO:0007669"/>
    <property type="project" value="EnsemblMetazoa"/>
</dbReference>
<dbReference type="HOGENOM" id="CLU_1367521_0_0_1"/>
<dbReference type="GO" id="GO:0008354">
    <property type="term" value="P:germ cell migration"/>
    <property type="evidence" value="ECO:0007669"/>
    <property type="project" value="EnsemblMetazoa"/>
</dbReference>
<dbReference type="GO" id="GO:0005886">
    <property type="term" value="C:plasma membrane"/>
    <property type="evidence" value="ECO:0007669"/>
    <property type="project" value="EnsemblMetazoa"/>
</dbReference>
<sequence length="200" mass="22916">MLIFYAKYAFIFWFFVGSNQGEMLLMDKISHDKTLLNVTACTQNCLEKGQMDFRSCLKDCRHNETFPGALRKVQENYQMNMICRTESEIVFQIDWVQHSRESEPAPNATYIIRVDAVKDNNKETTLYLSDDNFLILPGLESNSSHNITALAMHGDGSYSLIAKDQTFATLIRCYQPSKMGAVNLLRFVPQPDDLITLLPR</sequence>
<dbReference type="GO" id="GO:0007369">
    <property type="term" value="P:gastrulation"/>
    <property type="evidence" value="ECO:0007669"/>
    <property type="project" value="EnsemblMetazoa"/>
</dbReference>
<feature type="chain" id="PRO_5002823593" evidence="1">
    <location>
        <begin position="22"/>
        <end position="200"/>
    </location>
</feature>
<keyword evidence="3" id="KW-1185">Reference proteome</keyword>
<dbReference type="Proteomes" id="UP000000304">
    <property type="component" value="Chromosome 2R"/>
</dbReference>
<name>B4QER6_DROSI</name>
<dbReference type="AlphaFoldDB" id="B4QER6"/>
<reference evidence="2 3" key="1">
    <citation type="journal article" date="2007" name="Nature">
        <title>Evolution of genes and genomes on the Drosophila phylogeny.</title>
        <authorList>
            <consortium name="Drosophila 12 Genomes Consortium"/>
            <person name="Clark A.G."/>
            <person name="Eisen M.B."/>
            <person name="Smith D.R."/>
            <person name="Bergman C.M."/>
            <person name="Oliver B."/>
            <person name="Markow T.A."/>
            <person name="Kaufman T.C."/>
            <person name="Kellis M."/>
            <person name="Gelbart W."/>
            <person name="Iyer V.N."/>
            <person name="Pollard D.A."/>
            <person name="Sackton T.B."/>
            <person name="Larracuente A.M."/>
            <person name="Singh N.D."/>
            <person name="Abad J.P."/>
            <person name="Abt D.N."/>
            <person name="Adryan B."/>
            <person name="Aguade M."/>
            <person name="Akashi H."/>
            <person name="Anderson W.W."/>
            <person name="Aquadro C.F."/>
            <person name="Ardell D.H."/>
            <person name="Arguello R."/>
            <person name="Artieri C.G."/>
            <person name="Barbash D.A."/>
            <person name="Barker D."/>
            <person name="Barsanti P."/>
            <person name="Batterham P."/>
            <person name="Batzoglou S."/>
            <person name="Begun D."/>
            <person name="Bhutkar A."/>
            <person name="Blanco E."/>
            <person name="Bosak S.A."/>
            <person name="Bradley R.K."/>
            <person name="Brand A.D."/>
            <person name="Brent M.R."/>
            <person name="Brooks A.N."/>
            <person name="Brown R.H."/>
            <person name="Butlin R.K."/>
            <person name="Caggese C."/>
            <person name="Calvi B.R."/>
            <person name="Bernardo de Carvalho A."/>
            <person name="Caspi A."/>
            <person name="Castrezana S."/>
            <person name="Celniker S.E."/>
            <person name="Chang J.L."/>
            <person name="Chapple C."/>
            <person name="Chatterji S."/>
            <person name="Chinwalla A."/>
            <person name="Civetta A."/>
            <person name="Clifton S.W."/>
            <person name="Comeron J.M."/>
            <person name="Costello J.C."/>
            <person name="Coyne J.A."/>
            <person name="Daub J."/>
            <person name="David R.G."/>
            <person name="Delcher A.L."/>
            <person name="Delehaunty K."/>
            <person name="Do C.B."/>
            <person name="Ebling H."/>
            <person name="Edwards K."/>
            <person name="Eickbush T."/>
            <person name="Evans J.D."/>
            <person name="Filipski A."/>
            <person name="Findeiss S."/>
            <person name="Freyhult E."/>
            <person name="Fulton L."/>
            <person name="Fulton R."/>
            <person name="Garcia A.C."/>
            <person name="Gardiner A."/>
            <person name="Garfield D.A."/>
            <person name="Garvin B.E."/>
            <person name="Gibson G."/>
            <person name="Gilbert D."/>
            <person name="Gnerre S."/>
            <person name="Godfrey J."/>
            <person name="Good R."/>
            <person name="Gotea V."/>
            <person name="Gravely B."/>
            <person name="Greenberg A.J."/>
            <person name="Griffiths-Jones S."/>
            <person name="Gross S."/>
            <person name="Guigo R."/>
            <person name="Gustafson E.A."/>
            <person name="Haerty W."/>
            <person name="Hahn M.W."/>
            <person name="Halligan D.L."/>
            <person name="Halpern A.L."/>
            <person name="Halter G.M."/>
            <person name="Han M.V."/>
            <person name="Heger A."/>
            <person name="Hillier L."/>
            <person name="Hinrichs A.S."/>
            <person name="Holmes I."/>
            <person name="Hoskins R.A."/>
            <person name="Hubisz M.J."/>
            <person name="Hultmark D."/>
            <person name="Huntley M.A."/>
            <person name="Jaffe D.B."/>
            <person name="Jagadeeshan S."/>
            <person name="Jeck W.R."/>
            <person name="Johnson J."/>
            <person name="Jones C.D."/>
            <person name="Jordan W.C."/>
            <person name="Karpen G.H."/>
            <person name="Kataoka E."/>
            <person name="Keightley P.D."/>
            <person name="Kheradpour P."/>
            <person name="Kirkness E.F."/>
            <person name="Koerich L.B."/>
            <person name="Kristiansen K."/>
            <person name="Kudrna D."/>
            <person name="Kulathinal R.J."/>
            <person name="Kumar S."/>
            <person name="Kwok R."/>
            <person name="Lander E."/>
            <person name="Langley C.H."/>
            <person name="Lapoint R."/>
            <person name="Lazzaro B.P."/>
            <person name="Lee S.J."/>
            <person name="Levesque L."/>
            <person name="Li R."/>
            <person name="Lin C.F."/>
            <person name="Lin M.F."/>
            <person name="Lindblad-Toh K."/>
            <person name="Llopart A."/>
            <person name="Long M."/>
            <person name="Low L."/>
            <person name="Lozovsky E."/>
            <person name="Lu J."/>
            <person name="Luo M."/>
            <person name="Machado C.A."/>
            <person name="Makalowski W."/>
            <person name="Marzo M."/>
            <person name="Matsuda M."/>
            <person name="Matzkin L."/>
            <person name="McAllister B."/>
            <person name="McBride C.S."/>
            <person name="McKernan B."/>
            <person name="McKernan K."/>
            <person name="Mendez-Lago M."/>
            <person name="Minx P."/>
            <person name="Mollenhauer M.U."/>
            <person name="Montooth K."/>
            <person name="Mount S.M."/>
            <person name="Mu X."/>
            <person name="Myers E."/>
            <person name="Negre B."/>
            <person name="Newfeld S."/>
            <person name="Nielsen R."/>
            <person name="Noor M.A."/>
            <person name="O'Grady P."/>
            <person name="Pachter L."/>
            <person name="Papaceit M."/>
            <person name="Parisi M.J."/>
            <person name="Parisi M."/>
            <person name="Parts L."/>
            <person name="Pedersen J.S."/>
            <person name="Pesole G."/>
            <person name="Phillippy A.M."/>
            <person name="Ponting C.P."/>
            <person name="Pop M."/>
            <person name="Porcelli D."/>
            <person name="Powell J.R."/>
            <person name="Prohaska S."/>
            <person name="Pruitt K."/>
            <person name="Puig M."/>
            <person name="Quesneville H."/>
            <person name="Ram K.R."/>
            <person name="Rand D."/>
            <person name="Rasmussen M.D."/>
            <person name="Reed L.K."/>
            <person name="Reenan R."/>
            <person name="Reily A."/>
            <person name="Remington K.A."/>
            <person name="Rieger T.T."/>
            <person name="Ritchie M.G."/>
            <person name="Robin C."/>
            <person name="Rogers Y.H."/>
            <person name="Rohde C."/>
            <person name="Rozas J."/>
            <person name="Rubenfield M.J."/>
            <person name="Ruiz A."/>
            <person name="Russo S."/>
            <person name="Salzberg S.L."/>
            <person name="Sanchez-Gracia A."/>
            <person name="Saranga D.J."/>
            <person name="Sato H."/>
            <person name="Schaeffer S.W."/>
            <person name="Schatz M.C."/>
            <person name="Schlenke T."/>
            <person name="Schwartz R."/>
            <person name="Segarra C."/>
            <person name="Singh R.S."/>
            <person name="Sirot L."/>
            <person name="Sirota M."/>
            <person name="Sisneros N.B."/>
            <person name="Smith C.D."/>
            <person name="Smith T.F."/>
            <person name="Spieth J."/>
            <person name="Stage D.E."/>
            <person name="Stark A."/>
            <person name="Stephan W."/>
            <person name="Strausberg R.L."/>
            <person name="Strempel S."/>
            <person name="Sturgill D."/>
            <person name="Sutton G."/>
            <person name="Sutton G.G."/>
            <person name="Tao W."/>
            <person name="Teichmann S."/>
            <person name="Tobari Y.N."/>
            <person name="Tomimura Y."/>
            <person name="Tsolas J.M."/>
            <person name="Valente V.L."/>
            <person name="Venter E."/>
            <person name="Venter J.C."/>
            <person name="Vicario S."/>
            <person name="Vieira F.G."/>
            <person name="Vilella A.J."/>
            <person name="Villasante A."/>
            <person name="Walenz B."/>
            <person name="Wang J."/>
            <person name="Wasserman M."/>
            <person name="Watts T."/>
            <person name="Wilson D."/>
            <person name="Wilson R.K."/>
            <person name="Wing R.A."/>
            <person name="Wolfner M.F."/>
            <person name="Wong A."/>
            <person name="Wong G.K."/>
            <person name="Wu C.I."/>
            <person name="Wu G."/>
            <person name="Yamamoto D."/>
            <person name="Yang H.P."/>
            <person name="Yang S.P."/>
            <person name="Yorke J.A."/>
            <person name="Yoshida K."/>
            <person name="Zdobnov E."/>
            <person name="Zhang P."/>
            <person name="Zhang Y."/>
            <person name="Zimin A.V."/>
            <person name="Baldwin J."/>
            <person name="Abdouelleil A."/>
            <person name="Abdulkadir J."/>
            <person name="Abebe A."/>
            <person name="Abera B."/>
            <person name="Abreu J."/>
            <person name="Acer S.C."/>
            <person name="Aftuck L."/>
            <person name="Alexander A."/>
            <person name="An P."/>
            <person name="Anderson E."/>
            <person name="Anderson S."/>
            <person name="Arachi H."/>
            <person name="Azer M."/>
            <person name="Bachantsang P."/>
            <person name="Barry A."/>
            <person name="Bayul T."/>
            <person name="Berlin A."/>
            <person name="Bessette D."/>
            <person name="Bloom T."/>
            <person name="Blye J."/>
            <person name="Boguslavskiy L."/>
            <person name="Bonnet C."/>
            <person name="Boukhgalter B."/>
            <person name="Bourzgui I."/>
            <person name="Brown A."/>
            <person name="Cahill P."/>
            <person name="Channer S."/>
            <person name="Cheshatsang Y."/>
            <person name="Chuda L."/>
            <person name="Citroen M."/>
            <person name="Collymore A."/>
            <person name="Cooke P."/>
            <person name="Costello M."/>
            <person name="D'Aco K."/>
            <person name="Daza R."/>
            <person name="De Haan G."/>
            <person name="DeGray S."/>
            <person name="DeMaso C."/>
            <person name="Dhargay N."/>
            <person name="Dooley K."/>
            <person name="Dooley E."/>
            <person name="Doricent M."/>
            <person name="Dorje P."/>
            <person name="Dorjee K."/>
            <person name="Dupes A."/>
            <person name="Elong R."/>
            <person name="Falk J."/>
            <person name="Farina A."/>
            <person name="Faro S."/>
            <person name="Ferguson D."/>
            <person name="Fisher S."/>
            <person name="Foley C.D."/>
            <person name="Franke A."/>
            <person name="Friedrich D."/>
            <person name="Gadbois L."/>
            <person name="Gearin G."/>
            <person name="Gearin C.R."/>
            <person name="Giannoukos G."/>
            <person name="Goode T."/>
            <person name="Graham J."/>
            <person name="Grandbois E."/>
            <person name="Grewal S."/>
            <person name="Gyaltsen K."/>
            <person name="Hafez N."/>
            <person name="Hagos B."/>
            <person name="Hall J."/>
            <person name="Henson C."/>
            <person name="Hollinger A."/>
            <person name="Honan T."/>
            <person name="Huard M.D."/>
            <person name="Hughes L."/>
            <person name="Hurhula B."/>
            <person name="Husby M.E."/>
            <person name="Kamat A."/>
            <person name="Kanga B."/>
            <person name="Kashin S."/>
            <person name="Khazanovich D."/>
            <person name="Kisner P."/>
            <person name="Lance K."/>
            <person name="Lara M."/>
            <person name="Lee W."/>
            <person name="Lennon N."/>
            <person name="Letendre F."/>
            <person name="LeVine R."/>
            <person name="Lipovsky A."/>
            <person name="Liu X."/>
            <person name="Liu J."/>
            <person name="Liu S."/>
            <person name="Lokyitsang T."/>
            <person name="Lokyitsang Y."/>
            <person name="Lubonja R."/>
            <person name="Lui A."/>
            <person name="MacDonald P."/>
            <person name="Magnisalis V."/>
            <person name="Maru K."/>
            <person name="Matthews C."/>
            <person name="McCusker W."/>
            <person name="McDonough S."/>
            <person name="Mehta T."/>
            <person name="Meldrim J."/>
            <person name="Meneus L."/>
            <person name="Mihai O."/>
            <person name="Mihalev A."/>
            <person name="Mihova T."/>
            <person name="Mittelman R."/>
            <person name="Mlenga V."/>
            <person name="Montmayeur A."/>
            <person name="Mulrain L."/>
            <person name="Navidi A."/>
            <person name="Naylor J."/>
            <person name="Negash T."/>
            <person name="Nguyen T."/>
            <person name="Nguyen N."/>
            <person name="Nicol R."/>
            <person name="Norbu C."/>
            <person name="Norbu N."/>
            <person name="Novod N."/>
            <person name="O'Neill B."/>
            <person name="Osman S."/>
            <person name="Markiewicz E."/>
            <person name="Oyono O.L."/>
            <person name="Patti C."/>
            <person name="Phunkhang P."/>
            <person name="Pierre F."/>
            <person name="Priest M."/>
            <person name="Raghuraman S."/>
            <person name="Rege F."/>
            <person name="Reyes R."/>
            <person name="Rise C."/>
            <person name="Rogov P."/>
            <person name="Ross K."/>
            <person name="Ryan E."/>
            <person name="Settipalli S."/>
            <person name="Shea T."/>
            <person name="Sherpa N."/>
            <person name="Shi L."/>
            <person name="Shih D."/>
            <person name="Sparrow T."/>
            <person name="Spaulding J."/>
            <person name="Stalker J."/>
            <person name="Stange-Thomann N."/>
            <person name="Stavropoulos S."/>
            <person name="Stone C."/>
            <person name="Strader C."/>
            <person name="Tesfaye S."/>
            <person name="Thomson T."/>
            <person name="Thoulutsang Y."/>
            <person name="Thoulutsang D."/>
            <person name="Topham K."/>
            <person name="Topping I."/>
            <person name="Tsamla T."/>
            <person name="Vassiliev H."/>
            <person name="Vo A."/>
            <person name="Wangchuk T."/>
            <person name="Wangdi T."/>
            <person name="Weiand M."/>
            <person name="Wilkinson J."/>
            <person name="Wilson A."/>
            <person name="Yadav S."/>
            <person name="Young G."/>
            <person name="Yu Q."/>
            <person name="Zembek L."/>
            <person name="Zhong D."/>
            <person name="Zimmer A."/>
            <person name="Zwirko Z."/>
            <person name="Jaffe D.B."/>
            <person name="Alvarez P."/>
            <person name="Brockman W."/>
            <person name="Butler J."/>
            <person name="Chin C."/>
            <person name="Gnerre S."/>
            <person name="Grabherr M."/>
            <person name="Kleber M."/>
            <person name="Mauceli E."/>
            <person name="MacCallum I."/>
        </authorList>
    </citation>
    <scope>NUCLEOTIDE SEQUENCE [LARGE SCALE GENOMIC DNA]</scope>
    <source>
        <strain evidence="3">white501</strain>
    </source>
</reference>
<organism evidence="2 3">
    <name type="scientific">Drosophila simulans</name>
    <name type="common">Fruit fly</name>
    <dbReference type="NCBI Taxonomy" id="7240"/>
    <lineage>
        <taxon>Eukaryota</taxon>
        <taxon>Metazoa</taxon>
        <taxon>Ecdysozoa</taxon>
        <taxon>Arthropoda</taxon>
        <taxon>Hexapoda</taxon>
        <taxon>Insecta</taxon>
        <taxon>Pterygota</taxon>
        <taxon>Neoptera</taxon>
        <taxon>Endopterygota</taxon>
        <taxon>Diptera</taxon>
        <taxon>Brachycera</taxon>
        <taxon>Muscomorpha</taxon>
        <taxon>Ephydroidea</taxon>
        <taxon>Drosophilidae</taxon>
        <taxon>Drosophila</taxon>
        <taxon>Sophophora</taxon>
    </lineage>
</organism>
<dbReference type="GO" id="GO:0035331">
    <property type="term" value="P:negative regulation of hippo signaling"/>
    <property type="evidence" value="ECO:0007669"/>
    <property type="project" value="EnsemblMetazoa"/>
</dbReference>
<dbReference type="EMBL" id="CM000362">
    <property type="protein sequence ID" value="EDX06062.1"/>
    <property type="molecule type" value="Genomic_DNA"/>
</dbReference>
<dbReference type="STRING" id="7240.B4QER6"/>
<keyword evidence="1" id="KW-0732">Signal</keyword>
<evidence type="ECO:0000313" key="3">
    <source>
        <dbReference type="Proteomes" id="UP000000304"/>
    </source>
</evidence>
<dbReference type="GO" id="GO:0004714">
    <property type="term" value="F:transmembrane receptor protein tyrosine kinase activity"/>
    <property type="evidence" value="ECO:0007669"/>
    <property type="project" value="EnsemblMetazoa"/>
</dbReference>
<dbReference type="GO" id="GO:0043410">
    <property type="term" value="P:positive regulation of MAPK cascade"/>
    <property type="evidence" value="ECO:0007669"/>
    <property type="project" value="EnsemblMetazoa"/>
</dbReference>
<dbReference type="OrthoDB" id="3256376at2759"/>